<dbReference type="STRING" id="42253.NITMOv2_0548"/>
<dbReference type="Proteomes" id="UP000069205">
    <property type="component" value="Chromosome"/>
</dbReference>
<dbReference type="KEGG" id="nmv:NITMOv2_0548"/>
<reference evidence="2 3" key="1">
    <citation type="journal article" date="2015" name="Proc. Natl. Acad. Sci. U.S.A.">
        <title>Expanded metabolic versatility of ubiquitous nitrite-oxidizing bacteria from the genus Nitrospira.</title>
        <authorList>
            <person name="Koch H."/>
            <person name="Lucker S."/>
            <person name="Albertsen M."/>
            <person name="Kitzinger K."/>
            <person name="Herbold C."/>
            <person name="Spieck E."/>
            <person name="Nielsen P.H."/>
            <person name="Wagner M."/>
            <person name="Daims H."/>
        </authorList>
    </citation>
    <scope>NUCLEOTIDE SEQUENCE [LARGE SCALE GENOMIC DNA]</scope>
    <source>
        <strain evidence="2 3">NSP M-1</strain>
    </source>
</reference>
<dbReference type="EMBL" id="CP011801">
    <property type="protein sequence ID" value="ALA56985.1"/>
    <property type="molecule type" value="Genomic_DNA"/>
</dbReference>
<organism evidence="2 3">
    <name type="scientific">Nitrospira moscoviensis</name>
    <dbReference type="NCBI Taxonomy" id="42253"/>
    <lineage>
        <taxon>Bacteria</taxon>
        <taxon>Pseudomonadati</taxon>
        <taxon>Nitrospirota</taxon>
        <taxon>Nitrospiria</taxon>
        <taxon>Nitrospirales</taxon>
        <taxon>Nitrospiraceae</taxon>
        <taxon>Nitrospira</taxon>
    </lineage>
</organism>
<feature type="region of interest" description="Disordered" evidence="1">
    <location>
        <begin position="21"/>
        <end position="105"/>
    </location>
</feature>
<protein>
    <submittedName>
        <fullName evidence="2">Uncharacterized protein</fullName>
    </submittedName>
</protein>
<keyword evidence="3" id="KW-1185">Reference proteome</keyword>
<sequence length="144" mass="15742">MASGRIASIISSLARPRFTLTSNYGNPAGGRPPPDTAGTGPKHHYQDGLARGKKRRTACRDAIERDLRKKESGDVLRGSDRVLGHKQGRRDAVHRLSGGAHPGAEDGAVRRFLMMRVMRFVGDRLGRGEAADDHNGHHEQKSED</sequence>
<evidence type="ECO:0000256" key="1">
    <source>
        <dbReference type="SAM" id="MobiDB-lite"/>
    </source>
</evidence>
<feature type="compositionally biased region" description="Basic and acidic residues" evidence="1">
    <location>
        <begin position="58"/>
        <end position="94"/>
    </location>
</feature>
<name>A0A0K2G7S8_NITMO</name>
<dbReference type="AlphaFoldDB" id="A0A0K2G7S8"/>
<proteinExistence type="predicted"/>
<evidence type="ECO:0000313" key="2">
    <source>
        <dbReference type="EMBL" id="ALA56985.1"/>
    </source>
</evidence>
<gene>
    <name evidence="2" type="ORF">NITMOv2_0548</name>
</gene>
<evidence type="ECO:0000313" key="3">
    <source>
        <dbReference type="Proteomes" id="UP000069205"/>
    </source>
</evidence>
<accession>A0A0K2G7S8</accession>